<dbReference type="Pfam" id="PF00440">
    <property type="entry name" value="TetR_N"/>
    <property type="match status" value="1"/>
</dbReference>
<dbReference type="InterPro" id="IPR023772">
    <property type="entry name" value="DNA-bd_HTH_TetR-type_CS"/>
</dbReference>
<keyword evidence="3" id="KW-0804">Transcription</keyword>
<dbReference type="SUPFAM" id="SSF46689">
    <property type="entry name" value="Homeodomain-like"/>
    <property type="match status" value="1"/>
</dbReference>
<dbReference type="EMBL" id="BAABDC010000009">
    <property type="protein sequence ID" value="GAA3718840.1"/>
    <property type="molecule type" value="Genomic_DNA"/>
</dbReference>
<proteinExistence type="predicted"/>
<evidence type="ECO:0000259" key="5">
    <source>
        <dbReference type="PROSITE" id="PS50977"/>
    </source>
</evidence>
<dbReference type="PROSITE" id="PS01081">
    <property type="entry name" value="HTH_TETR_1"/>
    <property type="match status" value="1"/>
</dbReference>
<evidence type="ECO:0000313" key="7">
    <source>
        <dbReference type="Proteomes" id="UP001501468"/>
    </source>
</evidence>
<feature type="DNA-binding region" description="H-T-H motif" evidence="4">
    <location>
        <begin position="25"/>
        <end position="44"/>
    </location>
</feature>
<organism evidence="6 7">
    <name type="scientific">Terrabacter ginsenosidimutans</name>
    <dbReference type="NCBI Taxonomy" id="490575"/>
    <lineage>
        <taxon>Bacteria</taxon>
        <taxon>Bacillati</taxon>
        <taxon>Actinomycetota</taxon>
        <taxon>Actinomycetes</taxon>
        <taxon>Micrococcales</taxon>
        <taxon>Intrasporangiaceae</taxon>
        <taxon>Terrabacter</taxon>
    </lineage>
</organism>
<dbReference type="PRINTS" id="PR00455">
    <property type="entry name" value="HTHTETR"/>
</dbReference>
<gene>
    <name evidence="6" type="ORF">GCM10022399_39090</name>
</gene>
<evidence type="ECO:0000313" key="6">
    <source>
        <dbReference type="EMBL" id="GAA3718840.1"/>
    </source>
</evidence>
<evidence type="ECO:0000256" key="3">
    <source>
        <dbReference type="ARBA" id="ARBA00023163"/>
    </source>
</evidence>
<sequence length="199" mass="21632">MGITQGAIVDAALQIVRTDGVAKLSMRGLARALDIQAPTLYHHVRDKAALLDLISAAAFRSLDRSPGAYERVSTLAEWTVVVRDDIIRLRALYRSHPGLARAVVDHARMEDVGGGDETLEPPELAALIRLGVPREPARRTIEAGARWTMATFASEDSVTDPAVRERLFHDGLGLLLLGMEHELEGLSRDSHAGDGSRRA</sequence>
<dbReference type="PROSITE" id="PS50977">
    <property type="entry name" value="HTH_TETR_2"/>
    <property type="match status" value="1"/>
</dbReference>
<evidence type="ECO:0000256" key="2">
    <source>
        <dbReference type="ARBA" id="ARBA00023125"/>
    </source>
</evidence>
<keyword evidence="7" id="KW-1185">Reference proteome</keyword>
<keyword evidence="2 4" id="KW-0238">DNA-binding</keyword>
<comment type="caution">
    <text evidence="6">The sequence shown here is derived from an EMBL/GenBank/DDBJ whole genome shotgun (WGS) entry which is preliminary data.</text>
</comment>
<dbReference type="Proteomes" id="UP001501468">
    <property type="component" value="Unassembled WGS sequence"/>
</dbReference>
<dbReference type="InterPro" id="IPR050109">
    <property type="entry name" value="HTH-type_TetR-like_transc_reg"/>
</dbReference>
<feature type="domain" description="HTH tetR-type" evidence="5">
    <location>
        <begin position="2"/>
        <end position="62"/>
    </location>
</feature>
<evidence type="ECO:0000256" key="1">
    <source>
        <dbReference type="ARBA" id="ARBA00023015"/>
    </source>
</evidence>
<dbReference type="PANTHER" id="PTHR30055:SF234">
    <property type="entry name" value="HTH-TYPE TRANSCRIPTIONAL REGULATOR BETI"/>
    <property type="match status" value="1"/>
</dbReference>
<protein>
    <recommendedName>
        <fullName evidence="5">HTH tetR-type domain-containing protein</fullName>
    </recommendedName>
</protein>
<dbReference type="Gene3D" id="1.10.357.10">
    <property type="entry name" value="Tetracycline Repressor, domain 2"/>
    <property type="match status" value="1"/>
</dbReference>
<name>A0ABP7EGI8_9MICO</name>
<evidence type="ECO:0000256" key="4">
    <source>
        <dbReference type="PROSITE-ProRule" id="PRU00335"/>
    </source>
</evidence>
<dbReference type="InterPro" id="IPR009057">
    <property type="entry name" value="Homeodomain-like_sf"/>
</dbReference>
<reference evidence="7" key="1">
    <citation type="journal article" date="2019" name="Int. J. Syst. Evol. Microbiol.">
        <title>The Global Catalogue of Microorganisms (GCM) 10K type strain sequencing project: providing services to taxonomists for standard genome sequencing and annotation.</title>
        <authorList>
            <consortium name="The Broad Institute Genomics Platform"/>
            <consortium name="The Broad Institute Genome Sequencing Center for Infectious Disease"/>
            <person name="Wu L."/>
            <person name="Ma J."/>
        </authorList>
    </citation>
    <scope>NUCLEOTIDE SEQUENCE [LARGE SCALE GENOMIC DNA]</scope>
    <source>
        <strain evidence="7">JCM 17125</strain>
    </source>
</reference>
<dbReference type="InterPro" id="IPR001647">
    <property type="entry name" value="HTH_TetR"/>
</dbReference>
<accession>A0ABP7EGI8</accession>
<dbReference type="PANTHER" id="PTHR30055">
    <property type="entry name" value="HTH-TYPE TRANSCRIPTIONAL REGULATOR RUTR"/>
    <property type="match status" value="1"/>
</dbReference>
<keyword evidence="1" id="KW-0805">Transcription regulation</keyword>